<sequence>MNLRKLFRSKEDSKYGEVKLIRALVKLMFSILIRVMLLLALPVLAFLKLGWGSDFLMVIIIYAQLLVIWRQAEIYERQNLLLLNQFEPSFSVRINDNMLIIENVSQNPAYDVGIVRVLREDGKPIPPEKWREYISFPEEYLIQCLSPKESGILSDFIDETYFFWKEY</sequence>
<proteinExistence type="predicted"/>
<evidence type="ECO:0000256" key="1">
    <source>
        <dbReference type="SAM" id="Phobius"/>
    </source>
</evidence>
<feature type="transmembrane region" description="Helical" evidence="1">
    <location>
        <begin position="20"/>
        <end position="45"/>
    </location>
</feature>
<dbReference type="KEGG" id="tlt:OCC_08008"/>
<dbReference type="EMBL" id="CP006670">
    <property type="protein sequence ID" value="EHR79395.2"/>
    <property type="molecule type" value="Genomic_DNA"/>
</dbReference>
<dbReference type="STRING" id="523849.OCC_08008"/>
<keyword evidence="1" id="KW-1133">Transmembrane helix</keyword>
<evidence type="ECO:0000313" key="3">
    <source>
        <dbReference type="Proteomes" id="UP000015502"/>
    </source>
</evidence>
<accession>H3ZKZ4</accession>
<feature type="transmembrane region" description="Helical" evidence="1">
    <location>
        <begin position="51"/>
        <end position="69"/>
    </location>
</feature>
<dbReference type="Proteomes" id="UP000015502">
    <property type="component" value="Chromosome"/>
</dbReference>
<dbReference type="PaxDb" id="523849-OCC_08008"/>
<protein>
    <submittedName>
        <fullName evidence="2">Uncharacterized protein</fullName>
    </submittedName>
</protein>
<dbReference type="AlphaFoldDB" id="H3ZKZ4"/>
<evidence type="ECO:0000313" key="2">
    <source>
        <dbReference type="EMBL" id="EHR79395.2"/>
    </source>
</evidence>
<gene>
    <name evidence="2" type="ORF">OCC_08008</name>
</gene>
<name>H3ZKZ4_THELN</name>
<keyword evidence="1" id="KW-0472">Membrane</keyword>
<organism evidence="2 3">
    <name type="scientific">Thermococcus litoralis (strain ATCC 51850 / DSM 5473 / JCM 8560 / NS-C)</name>
    <dbReference type="NCBI Taxonomy" id="523849"/>
    <lineage>
        <taxon>Archaea</taxon>
        <taxon>Methanobacteriati</taxon>
        <taxon>Methanobacteriota</taxon>
        <taxon>Thermococci</taxon>
        <taxon>Thermococcales</taxon>
        <taxon>Thermococcaceae</taxon>
        <taxon>Thermococcus</taxon>
    </lineage>
</organism>
<keyword evidence="3" id="KW-1185">Reference proteome</keyword>
<keyword evidence="1" id="KW-0812">Transmembrane</keyword>
<reference evidence="2 3" key="1">
    <citation type="journal article" date="2012" name="J. Bacteriol.">
        <title>Genome sequence of the model hyperthermophilic archaeon Thermococcus litoralis NS-C.</title>
        <authorList>
            <person name="Gardner A.F."/>
            <person name="Kumar S."/>
            <person name="Perler F.B."/>
        </authorList>
    </citation>
    <scope>NUCLEOTIDE SEQUENCE [LARGE SCALE GENOMIC DNA]</scope>
    <source>
        <strain evidence="3">ATCC 51850 / DSM 5473 / JCM 8560 / NS-C</strain>
    </source>
</reference>
<dbReference type="HOGENOM" id="CLU_1590974_0_0_2"/>